<dbReference type="RefSeq" id="XP_003323231.1">
    <property type="nucleotide sequence ID" value="XM_003323183.1"/>
</dbReference>
<feature type="region of interest" description="Disordered" evidence="1">
    <location>
        <begin position="142"/>
        <end position="168"/>
    </location>
</feature>
<dbReference type="EMBL" id="DS178271">
    <property type="protein sequence ID" value="EFP78812.1"/>
    <property type="molecule type" value="Genomic_DNA"/>
</dbReference>
<evidence type="ECO:0000256" key="1">
    <source>
        <dbReference type="SAM" id="MobiDB-lite"/>
    </source>
</evidence>
<organism evidence="2 3">
    <name type="scientific">Puccinia graminis f. sp. tritici (strain CRL 75-36-700-3 / race SCCL)</name>
    <name type="common">Black stem rust fungus</name>
    <dbReference type="NCBI Taxonomy" id="418459"/>
    <lineage>
        <taxon>Eukaryota</taxon>
        <taxon>Fungi</taxon>
        <taxon>Dikarya</taxon>
        <taxon>Basidiomycota</taxon>
        <taxon>Pucciniomycotina</taxon>
        <taxon>Pucciniomycetes</taxon>
        <taxon>Pucciniales</taxon>
        <taxon>Pucciniaceae</taxon>
        <taxon>Puccinia</taxon>
    </lineage>
</organism>
<name>E3K410_PUCGT</name>
<dbReference type="InParanoid" id="E3K410"/>
<proteinExistence type="predicted"/>
<reference key="1">
    <citation type="submission" date="2007-01" db="EMBL/GenBank/DDBJ databases">
        <title>The Genome Sequence of Puccinia graminis f. sp. tritici Strain CRL 75-36-700-3.</title>
        <authorList>
            <consortium name="The Broad Institute Genome Sequencing Platform"/>
            <person name="Birren B."/>
            <person name="Lander E."/>
            <person name="Galagan J."/>
            <person name="Nusbaum C."/>
            <person name="Devon K."/>
            <person name="Cuomo C."/>
            <person name="Jaffe D."/>
            <person name="Butler J."/>
            <person name="Alvarez P."/>
            <person name="Gnerre S."/>
            <person name="Grabherr M."/>
            <person name="Mauceli E."/>
            <person name="Brockman W."/>
            <person name="Young S."/>
            <person name="LaButti K."/>
            <person name="Sykes S."/>
            <person name="DeCaprio D."/>
            <person name="Crawford M."/>
            <person name="Koehrsen M."/>
            <person name="Engels R."/>
            <person name="Montgomery P."/>
            <person name="Pearson M."/>
            <person name="Howarth C."/>
            <person name="Larson L."/>
            <person name="White J."/>
            <person name="Zeng Q."/>
            <person name="Kodira C."/>
            <person name="Yandava C."/>
            <person name="Alvarado L."/>
            <person name="O'Leary S."/>
            <person name="Szabo L."/>
            <person name="Dean R."/>
            <person name="Schein J."/>
        </authorList>
    </citation>
    <scope>NUCLEOTIDE SEQUENCE</scope>
    <source>
        <strain>CRL 75-36-700-3</strain>
    </source>
</reference>
<protein>
    <submittedName>
        <fullName evidence="2">Uncharacterized protein</fullName>
    </submittedName>
</protein>
<gene>
    <name evidence="2" type="ORF">PGTG_04768</name>
</gene>
<dbReference type="HOGENOM" id="CLU_347195_0_0_1"/>
<dbReference type="VEuPathDB" id="FungiDB:PGTG_04768"/>
<dbReference type="KEGG" id="pgr:PGTG_04768"/>
<dbReference type="Proteomes" id="UP000008783">
    <property type="component" value="Unassembled WGS sequence"/>
</dbReference>
<reference evidence="3" key="2">
    <citation type="journal article" date="2011" name="Proc. Natl. Acad. Sci. U.S.A.">
        <title>Obligate biotrophy features unraveled by the genomic analysis of rust fungi.</title>
        <authorList>
            <person name="Duplessis S."/>
            <person name="Cuomo C.A."/>
            <person name="Lin Y.-C."/>
            <person name="Aerts A."/>
            <person name="Tisserant E."/>
            <person name="Veneault-Fourrey C."/>
            <person name="Joly D.L."/>
            <person name="Hacquard S."/>
            <person name="Amselem J."/>
            <person name="Cantarel B.L."/>
            <person name="Chiu R."/>
            <person name="Coutinho P.M."/>
            <person name="Feau N."/>
            <person name="Field M."/>
            <person name="Frey P."/>
            <person name="Gelhaye E."/>
            <person name="Goldberg J."/>
            <person name="Grabherr M.G."/>
            <person name="Kodira C.D."/>
            <person name="Kohler A."/>
            <person name="Kuees U."/>
            <person name="Lindquist E.A."/>
            <person name="Lucas S.M."/>
            <person name="Mago R."/>
            <person name="Mauceli E."/>
            <person name="Morin E."/>
            <person name="Murat C."/>
            <person name="Pangilinan J.L."/>
            <person name="Park R."/>
            <person name="Pearson M."/>
            <person name="Quesneville H."/>
            <person name="Rouhier N."/>
            <person name="Sakthikumar S."/>
            <person name="Salamov A.A."/>
            <person name="Schmutz J."/>
            <person name="Selles B."/>
            <person name="Shapiro H."/>
            <person name="Tanguay P."/>
            <person name="Tuskan G.A."/>
            <person name="Henrissat B."/>
            <person name="Van de Peer Y."/>
            <person name="Rouze P."/>
            <person name="Ellis J.G."/>
            <person name="Dodds P.N."/>
            <person name="Schein J.E."/>
            <person name="Zhong S."/>
            <person name="Hamelin R.C."/>
            <person name="Grigoriev I.V."/>
            <person name="Szabo L.J."/>
            <person name="Martin F."/>
        </authorList>
    </citation>
    <scope>NUCLEOTIDE SEQUENCE [LARGE SCALE GENOMIC DNA]</scope>
    <source>
        <strain evidence="3">CRL 75-36-700-3 / race SCCL</strain>
    </source>
</reference>
<dbReference type="OrthoDB" id="10355650at2759"/>
<sequence>MIVRRVLLDARCTGKAIDWKILLKCLAIIGSCAFFVESSPAMPQNPGLEIESTITAFPQLQGYKDCRRIGGGSSHQSHQPITSGLGNFKLQKNTETMPTASDDSSPDFRGKEILESEPPIPTIRSSVGVAGGLQDSKSQIHTGDGFGHQAHSPASPPHHQAKEITEDGETISKSDAENFHTRVARIAPKIASVNSLPLNLIDQHLTKAELISRLTRDKKRLEVINEIDTELRASFLIQEEKLKILLIKWKDRIVREFKINRVRLQSGILGECLEREENRPVKYLLTATFSSIKKNLDAKRKWRPLARIVNFFRQRSLTQADRERPRPFPTLSKLRREMEEHSTKFSEEQRNVIYRLSVIEDTNQSYFLRPEVQIIIKNLALDPPHLAAEDQRLIQLLSLHTVAQDITLKYGTRHGYFNFMYAETSTKTKEIALRASDMLSEKTLETAKWATGKLNLDDRLKELGSSENLPRKIGGHGREFLALPTDTQQSKTKILYMKAFATLSMDTERVDPLFTSTNQEEARKELAEWWWNFNPRKSYLNLEEKYQDIIDQYATKYDENMSRIERICGNYDLTTTAIHHLEKEDPQDNMLSYYAISALKKMKENNIKLSIKENNYLYAKGFQGGSGNLLQLSRDEIRKLAIEAVIDEKGNIPDHLKKQAYAISNLEIPKDFESINEIASNELFENFNKDDLTKIKSILVESTQNKKQIDQDETKFVKILKILDQQDGQNKSNMKLLEVLIAIKKKEIQRSIVTLKKGENDLALIQRSSDSLVDIVKKSNIKQGYYFGESSEIIASTKKMEDDKSQRKMVKVN</sequence>
<dbReference type="AlphaFoldDB" id="E3K410"/>
<dbReference type="GeneID" id="10536832"/>
<evidence type="ECO:0000313" key="3">
    <source>
        <dbReference type="Proteomes" id="UP000008783"/>
    </source>
</evidence>
<keyword evidence="3" id="KW-1185">Reference proteome</keyword>
<accession>E3K410</accession>
<evidence type="ECO:0000313" key="2">
    <source>
        <dbReference type="EMBL" id="EFP78812.1"/>
    </source>
</evidence>